<dbReference type="Proteomes" id="UP000757900">
    <property type="component" value="Unassembled WGS sequence"/>
</dbReference>
<name>A0A929QS07_ABIDE</name>
<dbReference type="EMBL" id="JABZFV010000001">
    <property type="protein sequence ID" value="MBF0934009.1"/>
    <property type="molecule type" value="Genomic_DNA"/>
</dbReference>
<reference evidence="2" key="1">
    <citation type="submission" date="2020-04" db="EMBL/GenBank/DDBJ databases">
        <title>Deep metagenomics examines the oral microbiome during advanced dental caries in children, revealing novel taxa and co-occurrences with host molecules.</title>
        <authorList>
            <person name="Baker J.L."/>
            <person name="Morton J.T."/>
            <person name="Dinis M."/>
            <person name="Alvarez R."/>
            <person name="Tran N.C."/>
            <person name="Knight R."/>
            <person name="Edlund A."/>
        </authorList>
    </citation>
    <scope>NUCLEOTIDE SEQUENCE</scope>
    <source>
        <strain evidence="2">JCVI_23_bin.16</strain>
    </source>
</reference>
<protein>
    <submittedName>
        <fullName evidence="2">Uncharacterized protein</fullName>
    </submittedName>
</protein>
<organism evidence="2 3">
    <name type="scientific">Abiotrophia defectiva</name>
    <name type="common">Streptococcus defectivus</name>
    <dbReference type="NCBI Taxonomy" id="46125"/>
    <lineage>
        <taxon>Bacteria</taxon>
        <taxon>Bacillati</taxon>
        <taxon>Bacillota</taxon>
        <taxon>Bacilli</taxon>
        <taxon>Lactobacillales</taxon>
        <taxon>Aerococcaceae</taxon>
        <taxon>Abiotrophia</taxon>
    </lineage>
</organism>
<sequence>MRKRKDDESKFNKSGERVPGKGEVYLNAYPGSKMVLGGASCFTSDNHGFVLYSAKNGEATGYDRFLKKEVTIPEQNIIIKVQ</sequence>
<proteinExistence type="predicted"/>
<comment type="caution">
    <text evidence="2">The sequence shown here is derived from an EMBL/GenBank/DDBJ whole genome shotgun (WGS) entry which is preliminary data.</text>
</comment>
<evidence type="ECO:0000313" key="2">
    <source>
        <dbReference type="EMBL" id="MBF0934009.1"/>
    </source>
</evidence>
<dbReference type="AlphaFoldDB" id="A0A929QS07"/>
<accession>A0A929QS07</accession>
<gene>
    <name evidence="2" type="ORF">HXK00_00015</name>
</gene>
<evidence type="ECO:0000313" key="3">
    <source>
        <dbReference type="Proteomes" id="UP000757900"/>
    </source>
</evidence>
<feature type="region of interest" description="Disordered" evidence="1">
    <location>
        <begin position="1"/>
        <end position="21"/>
    </location>
</feature>
<feature type="compositionally biased region" description="Basic and acidic residues" evidence="1">
    <location>
        <begin position="1"/>
        <end position="20"/>
    </location>
</feature>
<evidence type="ECO:0000256" key="1">
    <source>
        <dbReference type="SAM" id="MobiDB-lite"/>
    </source>
</evidence>